<feature type="compositionally biased region" description="Gly residues" evidence="1">
    <location>
        <begin position="165"/>
        <end position="175"/>
    </location>
</feature>
<reference evidence="2 3" key="1">
    <citation type="journal article" date="2010" name="Nature">
        <title>The Ectocarpus genome and the independent evolution of multicellularity in brown algae.</title>
        <authorList>
            <person name="Cock J.M."/>
            <person name="Sterck L."/>
            <person name="Rouze P."/>
            <person name="Scornet D."/>
            <person name="Allen A.E."/>
            <person name="Amoutzias G."/>
            <person name="Anthouard V."/>
            <person name="Artiguenave F."/>
            <person name="Aury J.M."/>
            <person name="Badger J.H."/>
            <person name="Beszteri B."/>
            <person name="Billiau K."/>
            <person name="Bonnet E."/>
            <person name="Bothwell J.H."/>
            <person name="Bowler C."/>
            <person name="Boyen C."/>
            <person name="Brownlee C."/>
            <person name="Carrano C.J."/>
            <person name="Charrier B."/>
            <person name="Cho G.Y."/>
            <person name="Coelho S.M."/>
            <person name="Collen J."/>
            <person name="Corre E."/>
            <person name="Da Silva C."/>
            <person name="Delage L."/>
            <person name="Delaroque N."/>
            <person name="Dittami S.M."/>
            <person name="Doulbeau S."/>
            <person name="Elias M."/>
            <person name="Farnham G."/>
            <person name="Gachon C.M."/>
            <person name="Gschloessl B."/>
            <person name="Heesch S."/>
            <person name="Jabbari K."/>
            <person name="Jubin C."/>
            <person name="Kawai H."/>
            <person name="Kimura K."/>
            <person name="Kloareg B."/>
            <person name="Kupper F.C."/>
            <person name="Lang D."/>
            <person name="Le Bail A."/>
            <person name="Leblanc C."/>
            <person name="Lerouge P."/>
            <person name="Lohr M."/>
            <person name="Lopez P.J."/>
            <person name="Martens C."/>
            <person name="Maumus F."/>
            <person name="Michel G."/>
            <person name="Miranda-Saavedra D."/>
            <person name="Morales J."/>
            <person name="Moreau H."/>
            <person name="Motomura T."/>
            <person name="Nagasato C."/>
            <person name="Napoli C.A."/>
            <person name="Nelson D.R."/>
            <person name="Nyvall-Collen P."/>
            <person name="Peters A.F."/>
            <person name="Pommier C."/>
            <person name="Potin P."/>
            <person name="Poulain J."/>
            <person name="Quesneville H."/>
            <person name="Read B."/>
            <person name="Rensing S.A."/>
            <person name="Ritter A."/>
            <person name="Rousvoal S."/>
            <person name="Samanta M."/>
            <person name="Samson G."/>
            <person name="Schroeder D.C."/>
            <person name="Segurens B."/>
            <person name="Strittmatter M."/>
            <person name="Tonon T."/>
            <person name="Tregear J.W."/>
            <person name="Valentin K."/>
            <person name="von Dassow P."/>
            <person name="Yamagishi T."/>
            <person name="Van de Peer Y."/>
            <person name="Wincker P."/>
        </authorList>
    </citation>
    <scope>NUCLEOTIDE SEQUENCE [LARGE SCALE GENOMIC DNA]</scope>
    <source>
        <strain evidence="3">Ec32 / CCAP1310/4</strain>
    </source>
</reference>
<keyword evidence="3" id="KW-1185">Reference proteome</keyword>
<accession>D7FYM0</accession>
<dbReference type="EMBL" id="FN649760">
    <property type="protein sequence ID" value="CBJ32562.1"/>
    <property type="molecule type" value="Genomic_DNA"/>
</dbReference>
<protein>
    <submittedName>
        <fullName evidence="2">Uncharacterized protein</fullName>
    </submittedName>
</protein>
<dbReference type="AlphaFoldDB" id="D7FYM0"/>
<evidence type="ECO:0000256" key="1">
    <source>
        <dbReference type="SAM" id="MobiDB-lite"/>
    </source>
</evidence>
<organism evidence="2 3">
    <name type="scientific">Ectocarpus siliculosus</name>
    <name type="common">Brown alga</name>
    <name type="synonym">Conferva siliculosa</name>
    <dbReference type="NCBI Taxonomy" id="2880"/>
    <lineage>
        <taxon>Eukaryota</taxon>
        <taxon>Sar</taxon>
        <taxon>Stramenopiles</taxon>
        <taxon>Ochrophyta</taxon>
        <taxon>PX clade</taxon>
        <taxon>Phaeophyceae</taxon>
        <taxon>Ectocarpales</taxon>
        <taxon>Ectocarpaceae</taxon>
        <taxon>Ectocarpus</taxon>
    </lineage>
</organism>
<name>D7FYM0_ECTSI</name>
<evidence type="ECO:0000313" key="2">
    <source>
        <dbReference type="EMBL" id="CBJ32562.1"/>
    </source>
</evidence>
<evidence type="ECO:0000313" key="3">
    <source>
        <dbReference type="Proteomes" id="UP000002630"/>
    </source>
</evidence>
<dbReference type="InParanoid" id="D7FYM0"/>
<sequence length="250" mass="26655">MVDTSAVVLESVVVEEPPVVLQSLKGAAVGDGAGAGDAATPGVDEVGPGAEEPEQNGRPFSPQMKSPHISTLYEKQDVMVKHFGVTQKQALRTQALLRLGVTDEDVRIAERLMGSRSEGADNTPSKEEWLLGVTYAQMSFHKALQVLGISEAVVEEERSRRLGELGSGGRGGGASECGAGQEAEDTCGRFFIKKRRSSIEELGTTLPGEVAFANSRVLQLEEVCHTQMTRIQELESQLAVLSARSSTSDS</sequence>
<proteinExistence type="predicted"/>
<feature type="region of interest" description="Disordered" evidence="1">
    <location>
        <begin position="31"/>
        <end position="66"/>
    </location>
</feature>
<feature type="region of interest" description="Disordered" evidence="1">
    <location>
        <begin position="160"/>
        <end position="181"/>
    </location>
</feature>
<gene>
    <name evidence="2" type="ORF">Esi_0347_0013</name>
</gene>
<dbReference type="OrthoDB" id="196657at2759"/>
<dbReference type="Proteomes" id="UP000002630">
    <property type="component" value="Unassembled WGS sequence"/>
</dbReference>